<dbReference type="KEGG" id="nno:NONO_c48050"/>
<keyword evidence="3" id="KW-1185">Reference proteome</keyword>
<dbReference type="STRING" id="1415166.NONO_c48050"/>
<protein>
    <submittedName>
        <fullName evidence="2">Putative membrane protein</fullName>
    </submittedName>
</protein>
<keyword evidence="1" id="KW-0812">Transmembrane</keyword>
<accession>W5TK93</accession>
<evidence type="ECO:0000256" key="1">
    <source>
        <dbReference type="SAM" id="Phobius"/>
    </source>
</evidence>
<dbReference type="PATRIC" id="fig|1415166.3.peg.4951"/>
<dbReference type="PANTHER" id="PTHR38446">
    <property type="entry name" value="BLL0914 PROTEIN"/>
    <property type="match status" value="1"/>
</dbReference>
<dbReference type="Pfam" id="PF06993">
    <property type="entry name" value="DUF1304"/>
    <property type="match status" value="1"/>
</dbReference>
<proteinExistence type="predicted"/>
<feature type="transmembrane region" description="Helical" evidence="1">
    <location>
        <begin position="50"/>
        <end position="70"/>
    </location>
</feature>
<feature type="transmembrane region" description="Helical" evidence="1">
    <location>
        <begin position="127"/>
        <end position="149"/>
    </location>
</feature>
<dbReference type="Proteomes" id="UP000019150">
    <property type="component" value="Chromosome"/>
</dbReference>
<keyword evidence="1" id="KW-0472">Membrane</keyword>
<feature type="transmembrane region" description="Helical" evidence="1">
    <location>
        <begin position="104"/>
        <end position="121"/>
    </location>
</feature>
<name>W5TK93_9NOCA</name>
<reference evidence="2 3" key="1">
    <citation type="journal article" date="2014" name="Appl. Environ. Microbiol.">
        <title>Insights into the Microbial Degradation of Rubber and Gutta-Percha by Analysis of the Complete Genome of Nocardia nova SH22a.</title>
        <authorList>
            <person name="Luo Q."/>
            <person name="Hiessl S."/>
            <person name="Poehlein A."/>
            <person name="Daniel R."/>
            <person name="Steinbuchel A."/>
        </authorList>
    </citation>
    <scope>NUCLEOTIDE SEQUENCE [LARGE SCALE GENOMIC DNA]</scope>
    <source>
        <strain evidence="2">SH22a</strain>
    </source>
</reference>
<dbReference type="eggNOG" id="COG3759">
    <property type="taxonomic scope" value="Bacteria"/>
</dbReference>
<gene>
    <name evidence="2" type="ORF">NONO_c48050</name>
</gene>
<keyword evidence="1" id="KW-1133">Transmembrane helix</keyword>
<evidence type="ECO:0000313" key="3">
    <source>
        <dbReference type="Proteomes" id="UP000019150"/>
    </source>
</evidence>
<dbReference type="InterPro" id="IPR009732">
    <property type="entry name" value="DUF1304"/>
</dbReference>
<sequence length="177" mass="18036">MPGSAQRSATGSLYTVPIPPRRRAARLGAPGPATVVQGARCAPAGKVCPVTVFALICVGVAVLIHLYIWVLESLLWTRPRTRATFGIDAEQAAATREMAFNQGFYNLFLAIVAAVGIGFAASGNRAVGVALIAAGAGSMVLAGVVLLVSSPDKARAAAIQLVPPLLGCLALALSAAF</sequence>
<dbReference type="HOGENOM" id="CLU_129819_1_1_11"/>
<dbReference type="PANTHER" id="PTHR38446:SF1">
    <property type="entry name" value="BLL0914 PROTEIN"/>
    <property type="match status" value="1"/>
</dbReference>
<dbReference type="AlphaFoldDB" id="W5TK93"/>
<dbReference type="EMBL" id="CP006850">
    <property type="protein sequence ID" value="AHH19589.1"/>
    <property type="molecule type" value="Genomic_DNA"/>
</dbReference>
<organism evidence="2 3">
    <name type="scientific">Nocardia nova SH22a</name>
    <dbReference type="NCBI Taxonomy" id="1415166"/>
    <lineage>
        <taxon>Bacteria</taxon>
        <taxon>Bacillati</taxon>
        <taxon>Actinomycetota</taxon>
        <taxon>Actinomycetes</taxon>
        <taxon>Mycobacteriales</taxon>
        <taxon>Nocardiaceae</taxon>
        <taxon>Nocardia</taxon>
    </lineage>
</organism>
<evidence type="ECO:0000313" key="2">
    <source>
        <dbReference type="EMBL" id="AHH19589.1"/>
    </source>
</evidence>